<gene>
    <name evidence="1" type="ORF">H9Y04_45875</name>
</gene>
<dbReference type="EMBL" id="JACTVJ010000136">
    <property type="protein sequence ID" value="MBC9719792.1"/>
    <property type="molecule type" value="Genomic_DNA"/>
</dbReference>
<reference evidence="1 2" key="1">
    <citation type="submission" date="2020-08" db="EMBL/GenBank/DDBJ databases">
        <title>Genemic of Streptomyces polyaspartic.</title>
        <authorList>
            <person name="Liu W."/>
        </authorList>
    </citation>
    <scope>NUCLEOTIDE SEQUENCE [LARGE SCALE GENOMIC DNA]</scope>
    <source>
        <strain evidence="1 2">TRM66268-LWL</strain>
    </source>
</reference>
<dbReference type="Proteomes" id="UP000642284">
    <property type="component" value="Unassembled WGS sequence"/>
</dbReference>
<keyword evidence="2" id="KW-1185">Reference proteome</keyword>
<comment type="caution">
    <text evidence="1">The sequence shown here is derived from an EMBL/GenBank/DDBJ whole genome shotgun (WGS) entry which is preliminary data.</text>
</comment>
<protein>
    <submittedName>
        <fullName evidence="1">Respiratory growth induced protein 1</fullName>
    </submittedName>
</protein>
<dbReference type="Pfam" id="PF10843">
    <property type="entry name" value="RGI1"/>
    <property type="match status" value="1"/>
</dbReference>
<dbReference type="Gene3D" id="3.40.1000.40">
    <property type="entry name" value="Respiratory growth induced protein 1"/>
    <property type="match status" value="1"/>
</dbReference>
<organism evidence="1 2">
    <name type="scientific">Streptomyces polyasparticus</name>
    <dbReference type="NCBI Taxonomy" id="2767826"/>
    <lineage>
        <taxon>Bacteria</taxon>
        <taxon>Bacillati</taxon>
        <taxon>Actinomycetota</taxon>
        <taxon>Actinomycetes</taxon>
        <taxon>Kitasatosporales</taxon>
        <taxon>Streptomycetaceae</taxon>
        <taxon>Streptomyces</taxon>
    </lineage>
</organism>
<proteinExistence type="predicted"/>
<evidence type="ECO:0000313" key="1">
    <source>
        <dbReference type="EMBL" id="MBC9719792.1"/>
    </source>
</evidence>
<accession>A0ABR7SXU6</accession>
<evidence type="ECO:0000313" key="2">
    <source>
        <dbReference type="Proteomes" id="UP000642284"/>
    </source>
</evidence>
<sequence length="201" mass="23627">MTAKKSKSGRMTTALDLTTCEKLEHLQPIPKSRSSSITSIESEDGMMSTVLKPPPRRDFDDLMAFEGFIRDETWDNDFDYCHAHLTYYPPFIMKEVHNNLDKIKPTMNKNSRKFKRNLQHHIKKHLMHDMETCSGFKMDFNKVGMVETPTKVKWRFEDMGDHGFSKEEEDMYGRHWKLELEVTCNNENPLVEVDYKATPIM</sequence>
<dbReference type="InterPro" id="IPR022554">
    <property type="entry name" value="RGI1"/>
</dbReference>
<name>A0ABR7SXU6_9ACTN</name>
<dbReference type="InterPro" id="IPR038235">
    <property type="entry name" value="RGI1_sf"/>
</dbReference>